<dbReference type="Gene3D" id="1.10.287.460">
    <property type="entry name" value="Peptidyl-prolyl cis-trans isomerase, FKBP-type, N-terminal domain"/>
    <property type="match status" value="1"/>
</dbReference>
<comment type="caution">
    <text evidence="9">The sequence shown here is derived from an EMBL/GenBank/DDBJ whole genome shotgun (WGS) entry which is preliminary data.</text>
</comment>
<organism evidence="9 10">
    <name type="scientific">Porphyromonas miyakawae</name>
    <dbReference type="NCBI Taxonomy" id="3137470"/>
    <lineage>
        <taxon>Bacteria</taxon>
        <taxon>Pseudomonadati</taxon>
        <taxon>Bacteroidota</taxon>
        <taxon>Bacteroidia</taxon>
        <taxon>Bacteroidales</taxon>
        <taxon>Porphyromonadaceae</taxon>
        <taxon>Porphyromonas</taxon>
    </lineage>
</organism>
<dbReference type="PANTHER" id="PTHR43811">
    <property type="entry name" value="FKBP-TYPE PEPTIDYL-PROLYL CIS-TRANS ISOMERASE FKPA"/>
    <property type="match status" value="1"/>
</dbReference>
<evidence type="ECO:0000256" key="3">
    <source>
        <dbReference type="ARBA" id="ARBA00023110"/>
    </source>
</evidence>
<evidence type="ECO:0000256" key="1">
    <source>
        <dbReference type="ARBA" id="ARBA00000971"/>
    </source>
</evidence>
<name>A0ABQ0E1A4_9PORP</name>
<dbReference type="SUPFAM" id="SSF54534">
    <property type="entry name" value="FKBP-like"/>
    <property type="match status" value="1"/>
</dbReference>
<accession>A0ABQ0E1A4</accession>
<dbReference type="PROSITE" id="PS50059">
    <property type="entry name" value="FKBP_PPIASE"/>
    <property type="match status" value="1"/>
</dbReference>
<evidence type="ECO:0000256" key="7">
    <source>
        <dbReference type="SAM" id="SignalP"/>
    </source>
</evidence>
<protein>
    <recommendedName>
        <fullName evidence="6">Peptidyl-prolyl cis-trans isomerase</fullName>
        <ecNumber evidence="6">5.2.1.8</ecNumber>
    </recommendedName>
</protein>
<dbReference type="InterPro" id="IPR036944">
    <property type="entry name" value="PPIase_FKBP_N_sf"/>
</dbReference>
<evidence type="ECO:0000256" key="6">
    <source>
        <dbReference type="RuleBase" id="RU003915"/>
    </source>
</evidence>
<feature type="chain" id="PRO_5045434936" description="Peptidyl-prolyl cis-trans isomerase" evidence="7">
    <location>
        <begin position="23"/>
        <end position="297"/>
    </location>
</feature>
<dbReference type="InterPro" id="IPR001179">
    <property type="entry name" value="PPIase_FKBP_dom"/>
</dbReference>
<dbReference type="EMBL" id="BAAFSF010000001">
    <property type="protein sequence ID" value="GAB1251493.1"/>
    <property type="molecule type" value="Genomic_DNA"/>
</dbReference>
<dbReference type="PROSITE" id="PS51257">
    <property type="entry name" value="PROKAR_LIPOPROTEIN"/>
    <property type="match status" value="1"/>
</dbReference>
<comment type="similarity">
    <text evidence="2 6">Belongs to the FKBP-type PPIase family.</text>
</comment>
<feature type="signal peptide" evidence="7">
    <location>
        <begin position="1"/>
        <end position="22"/>
    </location>
</feature>
<evidence type="ECO:0000259" key="8">
    <source>
        <dbReference type="PROSITE" id="PS50059"/>
    </source>
</evidence>
<dbReference type="PANTHER" id="PTHR43811:SF19">
    <property type="entry name" value="39 KDA FK506-BINDING NUCLEAR PROTEIN"/>
    <property type="match status" value="1"/>
</dbReference>
<dbReference type="InterPro" id="IPR046357">
    <property type="entry name" value="PPIase_dom_sf"/>
</dbReference>
<keyword evidence="3 5" id="KW-0697">Rotamase</keyword>
<dbReference type="Pfam" id="PF01346">
    <property type="entry name" value="FKBP_N"/>
    <property type="match status" value="1"/>
</dbReference>
<keyword evidence="4 5" id="KW-0413">Isomerase</keyword>
<dbReference type="Proteomes" id="UP001628220">
    <property type="component" value="Unassembled WGS sequence"/>
</dbReference>
<dbReference type="GO" id="GO:0016853">
    <property type="term" value="F:isomerase activity"/>
    <property type="evidence" value="ECO:0007669"/>
    <property type="project" value="UniProtKB-KW"/>
</dbReference>
<comment type="catalytic activity">
    <reaction evidence="1 5 6">
        <text>[protein]-peptidylproline (omega=180) = [protein]-peptidylproline (omega=0)</text>
        <dbReference type="Rhea" id="RHEA:16237"/>
        <dbReference type="Rhea" id="RHEA-COMP:10747"/>
        <dbReference type="Rhea" id="RHEA-COMP:10748"/>
        <dbReference type="ChEBI" id="CHEBI:83833"/>
        <dbReference type="ChEBI" id="CHEBI:83834"/>
        <dbReference type="EC" id="5.2.1.8"/>
    </reaction>
</comment>
<dbReference type="InterPro" id="IPR000774">
    <property type="entry name" value="PPIase_FKBP_N"/>
</dbReference>
<dbReference type="EC" id="5.2.1.8" evidence="6"/>
<evidence type="ECO:0000256" key="5">
    <source>
        <dbReference type="PROSITE-ProRule" id="PRU00277"/>
    </source>
</evidence>
<keyword evidence="7" id="KW-0732">Signal</keyword>
<dbReference type="Gene3D" id="3.10.50.40">
    <property type="match status" value="1"/>
</dbReference>
<gene>
    <name evidence="9" type="ORF">Tsumi_05970</name>
</gene>
<dbReference type="Pfam" id="PF00254">
    <property type="entry name" value="FKBP_C"/>
    <property type="match status" value="1"/>
</dbReference>
<proteinExistence type="inferred from homology"/>
<evidence type="ECO:0000256" key="2">
    <source>
        <dbReference type="ARBA" id="ARBA00006577"/>
    </source>
</evidence>
<keyword evidence="10" id="KW-1185">Reference proteome</keyword>
<evidence type="ECO:0000256" key="4">
    <source>
        <dbReference type="ARBA" id="ARBA00023235"/>
    </source>
</evidence>
<sequence>MKKQFFLALSACIALTLSLASCGGKGSNSTKADPLNDSMAMALGYMQGLNYAQQMEMQNMQAGDDSINRAKFLEGFQKGLSMADKKQYSYYLGLVNGMNVCKSNAESFLSNELFKKYFTVAFTGDTVKVKWSEDAANEYYNREINEFNKRVTEKKYGENKTKGAEYIKKFCKDKEVKTLPSGVAYKVLTPGKEDGATPTPLDTVKVNYSGRLIDAEEPFDSSYTRGEPAEFPVNGVIPGWTEVLQQMKEGEKIQVVIPEDQAYGERGAGNMIPPYSTLIFEVELLEVHPAAKVEATK</sequence>
<feature type="domain" description="PPIase FKBP-type" evidence="8">
    <location>
        <begin position="201"/>
        <end position="288"/>
    </location>
</feature>
<evidence type="ECO:0000313" key="9">
    <source>
        <dbReference type="EMBL" id="GAB1251493.1"/>
    </source>
</evidence>
<reference evidence="9 10" key="1">
    <citation type="journal article" date="2025" name="Int. J. Syst. Evol. Microbiol.">
        <title>Desulfovibrio falkowii sp. nov., Porphyromonas miyakawae sp. nov., Mediterraneibacter flintii sp. nov. and Owariibacterium komagatae gen. nov., sp. nov., isolated from human faeces.</title>
        <authorList>
            <person name="Hamaguchi T."/>
            <person name="Ohara M."/>
            <person name="Hisatomi A."/>
            <person name="Sekiguchi K."/>
            <person name="Takeda J.I."/>
            <person name="Ueyama J."/>
            <person name="Ito M."/>
            <person name="Nishiwaki H."/>
            <person name="Ogi T."/>
            <person name="Hirayama M."/>
            <person name="Ohkuma M."/>
            <person name="Sakamoto M."/>
            <person name="Ohno K."/>
        </authorList>
    </citation>
    <scope>NUCLEOTIDE SEQUENCE [LARGE SCALE GENOMIC DNA]</scope>
    <source>
        <strain evidence="9 10">13CB11C</strain>
    </source>
</reference>
<dbReference type="RefSeq" id="WP_411915301.1">
    <property type="nucleotide sequence ID" value="NZ_BAAFSF010000001.1"/>
</dbReference>
<evidence type="ECO:0000313" key="10">
    <source>
        <dbReference type="Proteomes" id="UP001628220"/>
    </source>
</evidence>